<protein>
    <submittedName>
        <fullName evidence="2">Uncharacterized protein</fullName>
    </submittedName>
</protein>
<dbReference type="Proteomes" id="UP000265768">
    <property type="component" value="Unassembled WGS sequence"/>
</dbReference>
<evidence type="ECO:0000256" key="1">
    <source>
        <dbReference type="SAM" id="Phobius"/>
    </source>
</evidence>
<feature type="transmembrane region" description="Helical" evidence="1">
    <location>
        <begin position="50"/>
        <end position="70"/>
    </location>
</feature>
<dbReference type="AlphaFoldDB" id="A0A3A4AFX1"/>
<sequence>MWRDHRSRRLWFVVGCLLTAPAVLLGAAGALGMSGVESILGAKIGDIDPAALLMAFVPAVLGVAAWRAALRAQHWQETDTTQSAERTER</sequence>
<dbReference type="RefSeq" id="WP_119929920.1">
    <property type="nucleotide sequence ID" value="NZ_QZEY01000015.1"/>
</dbReference>
<dbReference type="EMBL" id="QZEY01000015">
    <property type="protein sequence ID" value="RJL24543.1"/>
    <property type="molecule type" value="Genomic_DNA"/>
</dbReference>
<evidence type="ECO:0000313" key="3">
    <source>
        <dbReference type="Proteomes" id="UP000265768"/>
    </source>
</evidence>
<keyword evidence="3" id="KW-1185">Reference proteome</keyword>
<reference evidence="2 3" key="1">
    <citation type="submission" date="2018-09" db="EMBL/GenBank/DDBJ databases">
        <title>YIM 75507 draft genome.</title>
        <authorList>
            <person name="Tang S."/>
            <person name="Feng Y."/>
        </authorList>
    </citation>
    <scope>NUCLEOTIDE SEQUENCE [LARGE SCALE GENOMIC DNA]</scope>
    <source>
        <strain evidence="2 3">YIM 75507</strain>
    </source>
</reference>
<evidence type="ECO:0000313" key="2">
    <source>
        <dbReference type="EMBL" id="RJL24543.1"/>
    </source>
</evidence>
<keyword evidence="1" id="KW-0472">Membrane</keyword>
<comment type="caution">
    <text evidence="2">The sequence shown here is derived from an EMBL/GenBank/DDBJ whole genome shotgun (WGS) entry which is preliminary data.</text>
</comment>
<gene>
    <name evidence="2" type="ORF">D5H75_29990</name>
</gene>
<proteinExistence type="predicted"/>
<organism evidence="2 3">
    <name type="scientific">Bailinhaonella thermotolerans</name>
    <dbReference type="NCBI Taxonomy" id="1070861"/>
    <lineage>
        <taxon>Bacteria</taxon>
        <taxon>Bacillati</taxon>
        <taxon>Actinomycetota</taxon>
        <taxon>Actinomycetes</taxon>
        <taxon>Streptosporangiales</taxon>
        <taxon>Streptosporangiaceae</taxon>
        <taxon>Bailinhaonella</taxon>
    </lineage>
</organism>
<keyword evidence="1" id="KW-1133">Transmembrane helix</keyword>
<name>A0A3A4AFX1_9ACTN</name>
<accession>A0A3A4AFX1</accession>
<keyword evidence="1" id="KW-0812">Transmembrane</keyword>